<reference evidence="2 3" key="1">
    <citation type="submission" date="2022-06" db="EMBL/GenBank/DDBJ databases">
        <title>Isolation of gut microbiota from human fecal samples.</title>
        <authorList>
            <person name="Pamer E.G."/>
            <person name="Barat B."/>
            <person name="Waligurski E."/>
            <person name="Medina S."/>
            <person name="Paddock L."/>
            <person name="Mostad J."/>
        </authorList>
    </citation>
    <scope>NUCLEOTIDE SEQUENCE [LARGE SCALE GENOMIC DNA]</scope>
    <source>
        <strain evidence="2 3">DFI.7.95</strain>
    </source>
</reference>
<proteinExistence type="predicted"/>
<keyword evidence="1" id="KW-1133">Transmembrane helix</keyword>
<accession>A0ABT1SF71</accession>
<dbReference type="Proteomes" id="UP001524478">
    <property type="component" value="Unassembled WGS sequence"/>
</dbReference>
<feature type="transmembrane region" description="Helical" evidence="1">
    <location>
        <begin position="43"/>
        <end position="63"/>
    </location>
</feature>
<evidence type="ECO:0000313" key="2">
    <source>
        <dbReference type="EMBL" id="MCQ4925134.1"/>
    </source>
</evidence>
<evidence type="ECO:0008006" key="4">
    <source>
        <dbReference type="Google" id="ProtNLM"/>
    </source>
</evidence>
<keyword evidence="1" id="KW-0472">Membrane</keyword>
<name>A0ABT1SF71_9FIRM</name>
<feature type="transmembrane region" description="Helical" evidence="1">
    <location>
        <begin position="12"/>
        <end position="31"/>
    </location>
</feature>
<gene>
    <name evidence="2" type="ORF">NE686_18675</name>
</gene>
<keyword evidence="1" id="KW-0812">Transmembrane</keyword>
<feature type="transmembrane region" description="Helical" evidence="1">
    <location>
        <begin position="96"/>
        <end position="116"/>
    </location>
</feature>
<evidence type="ECO:0000256" key="1">
    <source>
        <dbReference type="SAM" id="Phobius"/>
    </source>
</evidence>
<protein>
    <recommendedName>
        <fullName evidence="4">DUF2178 domain-containing protein</fullName>
    </recommendedName>
</protein>
<dbReference type="EMBL" id="JANGAC010000018">
    <property type="protein sequence ID" value="MCQ4925134.1"/>
    <property type="molecule type" value="Genomic_DNA"/>
</dbReference>
<sequence>MKKFKEKIRIRALWMSAIVIGLAVSYLVLFLNQDKLPKMPSFIVSFHAGVLCGLELLLMLDIFKNVRATRDEKALKKLYIEENDERTIMIMQKTGAMGITICIIGLGVGTIISGFFNEIVFFSLLGATLFTALVKGFFKIYFHYKF</sequence>
<organism evidence="2 3">
    <name type="scientific">Tissierella carlieri</name>
    <dbReference type="NCBI Taxonomy" id="689904"/>
    <lineage>
        <taxon>Bacteria</taxon>
        <taxon>Bacillati</taxon>
        <taxon>Bacillota</taxon>
        <taxon>Tissierellia</taxon>
        <taxon>Tissierellales</taxon>
        <taxon>Tissierellaceae</taxon>
        <taxon>Tissierella</taxon>
    </lineage>
</organism>
<evidence type="ECO:0000313" key="3">
    <source>
        <dbReference type="Proteomes" id="UP001524478"/>
    </source>
</evidence>
<dbReference type="RefSeq" id="WP_216558426.1">
    <property type="nucleotide sequence ID" value="NZ_JAHLOH010000030.1"/>
</dbReference>
<comment type="caution">
    <text evidence="2">The sequence shown here is derived from an EMBL/GenBank/DDBJ whole genome shotgun (WGS) entry which is preliminary data.</text>
</comment>
<keyword evidence="3" id="KW-1185">Reference proteome</keyword>
<feature type="transmembrane region" description="Helical" evidence="1">
    <location>
        <begin position="122"/>
        <end position="142"/>
    </location>
</feature>